<feature type="compositionally biased region" description="Polar residues" evidence="1">
    <location>
        <begin position="87"/>
        <end position="106"/>
    </location>
</feature>
<feature type="compositionally biased region" description="Basic and acidic residues" evidence="1">
    <location>
        <begin position="2092"/>
        <end position="2103"/>
    </location>
</feature>
<name>A0AAE0F2X7_9CHLO</name>
<evidence type="ECO:0000313" key="3">
    <source>
        <dbReference type="EMBL" id="KAK3249803.1"/>
    </source>
</evidence>
<dbReference type="SUPFAM" id="SSF57184">
    <property type="entry name" value="Growth factor receptor domain"/>
    <property type="match status" value="1"/>
</dbReference>
<evidence type="ECO:0000313" key="4">
    <source>
        <dbReference type="Proteomes" id="UP001190700"/>
    </source>
</evidence>
<dbReference type="PANTHER" id="PTHR11319:SF35">
    <property type="entry name" value="OUTER MEMBRANE PROTEIN PMPC-RELATED"/>
    <property type="match status" value="1"/>
</dbReference>
<keyword evidence="2" id="KW-0472">Membrane</keyword>
<feature type="transmembrane region" description="Helical" evidence="2">
    <location>
        <begin position="1713"/>
        <end position="1734"/>
    </location>
</feature>
<evidence type="ECO:0000256" key="1">
    <source>
        <dbReference type="SAM" id="MobiDB-lite"/>
    </source>
</evidence>
<proteinExistence type="predicted"/>
<feature type="compositionally biased region" description="Basic and acidic residues" evidence="1">
    <location>
        <begin position="24"/>
        <end position="38"/>
    </location>
</feature>
<accession>A0AAE0F2X7</accession>
<reference evidence="3 4" key="1">
    <citation type="journal article" date="2015" name="Genome Biol. Evol.">
        <title>Comparative Genomics of a Bacterivorous Green Alga Reveals Evolutionary Causalities and Consequences of Phago-Mixotrophic Mode of Nutrition.</title>
        <authorList>
            <person name="Burns J.A."/>
            <person name="Paasch A."/>
            <person name="Narechania A."/>
            <person name="Kim E."/>
        </authorList>
    </citation>
    <scope>NUCLEOTIDE SEQUENCE [LARGE SCALE GENOMIC DNA]</scope>
    <source>
        <strain evidence="3 4">PLY_AMNH</strain>
    </source>
</reference>
<feature type="transmembrane region" description="Helical" evidence="2">
    <location>
        <begin position="1979"/>
        <end position="1996"/>
    </location>
</feature>
<dbReference type="SUPFAM" id="SSF51126">
    <property type="entry name" value="Pectin lyase-like"/>
    <property type="match status" value="3"/>
</dbReference>
<feature type="transmembrane region" description="Helical" evidence="2">
    <location>
        <begin position="2008"/>
        <end position="2029"/>
    </location>
</feature>
<feature type="region of interest" description="Disordered" evidence="1">
    <location>
        <begin position="2077"/>
        <end position="2109"/>
    </location>
</feature>
<organism evidence="3 4">
    <name type="scientific">Cymbomonas tetramitiformis</name>
    <dbReference type="NCBI Taxonomy" id="36881"/>
    <lineage>
        <taxon>Eukaryota</taxon>
        <taxon>Viridiplantae</taxon>
        <taxon>Chlorophyta</taxon>
        <taxon>Pyramimonadophyceae</taxon>
        <taxon>Pyramimonadales</taxon>
        <taxon>Pyramimonadaceae</taxon>
        <taxon>Cymbomonas</taxon>
    </lineage>
</organism>
<dbReference type="InterPro" id="IPR011050">
    <property type="entry name" value="Pectin_lyase_fold/virulence"/>
</dbReference>
<feature type="transmembrane region" description="Helical" evidence="2">
    <location>
        <begin position="1620"/>
        <end position="1641"/>
    </location>
</feature>
<feature type="transmembrane region" description="Helical" evidence="2">
    <location>
        <begin position="1653"/>
        <end position="1676"/>
    </location>
</feature>
<gene>
    <name evidence="3" type="ORF">CYMTET_40788</name>
</gene>
<dbReference type="PANTHER" id="PTHR11319">
    <property type="entry name" value="G PROTEIN-COUPLED RECEPTOR-RELATED"/>
    <property type="match status" value="1"/>
</dbReference>
<dbReference type="Proteomes" id="UP001190700">
    <property type="component" value="Unassembled WGS sequence"/>
</dbReference>
<comment type="caution">
    <text evidence="3">The sequence shown here is derived from an EMBL/GenBank/DDBJ whole genome shotgun (WGS) entry which is preliminary data.</text>
</comment>
<feature type="compositionally biased region" description="Acidic residues" evidence="1">
    <location>
        <begin position="2316"/>
        <end position="2329"/>
    </location>
</feature>
<dbReference type="EMBL" id="LGRX02027122">
    <property type="protein sequence ID" value="KAK3249803.1"/>
    <property type="molecule type" value="Genomic_DNA"/>
</dbReference>
<sequence>MLSVGSERPDRREPPESILNDLNVHSKESTTKREHEEVDFSQFWAASSLDMEGEENLRPFARSRTIFKEEFRRARVTDRLLADQDSEQTNPDALSSSPPNFPAQQSSPPPLDASCNCTGNNAGADPDFGTLYGTYCAPWDITMEYCVPGGQLEDEEWCDDHWCYVPSECSGAVSALFFEQQNLWWSVTPCKQPTAPPAQCGAEVLDSDTACTTEHLIAGAWAVEGVNDTPEFCCVFCREKFPESTHSEFWTSPSSPGWCGCHSSCATTRCISEACTGMATVTVVTLHYVPSLPPFPTPPLPPPWIPPYPPGPPQLPPAPPLVLAGDSGQANITVTSTAYAAQHLARALDAENVTRILLFVNASLSSEALLPPVSRAVEVLGRCTVGDGLCEVSGGGEHAIFSVSTGGELRLEMLALRFGFTISTGAAIFLEASSSAALHGCVFAANHAGVFGGAAFVGQNSTLSVTGGRIEENSSNGNGGGVFLAASSNLTLSDTSLMGNSVLQSGGGVFAANGATVMMRGAGAVWIALNRAGESGGGICGVDAMLQLRGEWNILNNTAGTDGGGISCQDGCTVKLADGAIVAGNAAAVHGGGMHLSDNSSVALESSGVVRHNAAGATQRDGCGGGVFATRSSEVVVRDAYVSGNTAKGHGGGIYLSNSSSATINGWAAVEMNSVEGEGGGMYGIGGGLILVEQGGIFNNVAISRGIASYGANTMVALRSNSSVSGNRAGGDAGGIYSYAAQVEVRHSIVAHNVAEGKGGGVCSDGGVTAVLDSSQLYNNTAGHSGGGLFVTHDGYLLVANHSAVWQNSAQSSGGGIHAESGSLVEVLSHSWILGNAALQGKGGAASVLEGQLTMRDNCTVKDNKASSHGGALYHYGGSLVTLSHVSIMGNAANGSGGAVYLYAGCIGRLEQANVTNNSALVNAGGIPPLCWTTVLPLHPMQRMVMLGGSACTPAPASLCSMAAACSPTGPSGGIGAELHCVVELYGGSMVAGNSAEAVGGGVHLLDQGALHAEEGCSIQSNHAKFLGGNLMAGSSRVELNGTLLTRGLSEGLGGGAYLEKSAVTLRGVVVSDCLGNAGGGGVMVDSATMATFEGVLFLGCSASAGGGGGISSGENAALTMTGCVLRENVALTRGGGVWVESDSTVACKDSVFIQNAASDGAGIAVGETRANLTLWNSTFEGGQAAGQGGGIYLKTASNSSIIPELRTLQFNRSVSFVGPNVYWDIASPFAASRAVTCDNCTSSPPGGYLISTSAQHFQVAQWGDAVNSVHGVSGQVLYSPLVYMAIDYYGQVTNLPYSTSISVYSGGARLAGQTYTHYKAAHGAMFENLVIYGQPGNTFQLQFHPQSQNWEPVTLAVTLAQCQKGEAYDRDAELCHPCSPGYLKFSNSTEECTLCVEGLACPGRNVYEVKSGFWLAPNAQHCGNDMACFMARVYACAQEAACTSSEAGVSGRGGNSSAAAGTLHLCMSEKYEEGVLCGGTIPPVCSKKYFRSRDMESCTRCPSKSALLSGVACVVFLPPIVLVLLFRYGDFDYLFEVGTTDRIGWDAVKASVAALMGYMQVMSQMGLIYDAEIFPPAVHQFLSYLNVMNLDLSLILNFKCLRNEFDLGMEEGGTFWESLYNAMVLPWLLPLAILVGRLGPGKWLTQRAKDKIISVSLFLLFLFHPWVATTVFQFFRCEEYHYLSDSGGATQFLWADTSVQCMTLTWYSVSGAAYFTIVVFIVGFPVTLLWVMMDLRGWRKMRMVPEETYALMVQAGDCIPAPVERGVTTWTPRSSSFLQYLAISVSDPTAAPGANGPGEDEEENADGIEVYVKKSSYIECWDEPPQINEIKPEEQTRRTAGDGWGCTLGFVDTQWHTAMGKQLQLHGVRHAHANNLPITELHKELGIPDKSRTLRRAWLVLRDGTSVAVFLHETKSVEDKGRVMIVPVTCLHSMKSVLGQFYESFEDRFYWFQCWEMCRRFLQTGLVVPVQLMCGQPFAVLYGAVFAFLAIAFQLRCTPYTDDNLDTLYLVILTNQFFMQMFMLYFLNNYNYQDMVIVTVCFFAIQLSILFYVAKIVGPTILDIWQAARMRANREAGKKAPFNSRDNPLADLDRDVESDGPKEGTGAGCQEKNAFLCEQTHPTKSPQHEAAERSLELLIRTAQAALRAQRLARRQGAALPMCIGGDKVEELTPQQHNTHMPLHATRAVTAAASVCFPAYERASIVAPDLATSQTSTPHQSVQAQELFNTAASSSTLRPLSAFEFGAAAAPAKARVPQPPPEAGARILFLEAVSGTTSTSAASTGEKRSGQPAASTQPSPPRISKKGKSAERTEHDDVDIADLDSEDPWDQAGGLDAGGFIDGEDGAYDSQGYARDIQHELTGLTDAVGCSFTAVSQVHEDAVREPSALTLSAQTAMAAVREPTSPTRPRAVEYEAGPLLSEEFGCGALYLRSFSQVLIEPYNAGGPAGLAVASCLPAVGCGKPAYGFGGSRFFSAAASAYGGAQGGDAQLLQSGGVDIPTDVIP</sequence>
<keyword evidence="2" id="KW-0812">Transmembrane</keyword>
<keyword evidence="2" id="KW-1133">Transmembrane helix</keyword>
<feature type="transmembrane region" description="Helical" evidence="2">
    <location>
        <begin position="1507"/>
        <end position="1527"/>
    </location>
</feature>
<dbReference type="InterPro" id="IPR009030">
    <property type="entry name" value="Growth_fac_rcpt_cys_sf"/>
</dbReference>
<feature type="region of interest" description="Disordered" evidence="1">
    <location>
        <begin position="2278"/>
        <end position="2335"/>
    </location>
</feature>
<protein>
    <submittedName>
        <fullName evidence="3">Uncharacterized protein</fullName>
    </submittedName>
</protein>
<feature type="transmembrane region" description="Helical" evidence="2">
    <location>
        <begin position="1548"/>
        <end position="1570"/>
    </location>
</feature>
<dbReference type="SMART" id="SM00710">
    <property type="entry name" value="PbH1"/>
    <property type="match status" value="13"/>
</dbReference>
<dbReference type="InterPro" id="IPR006626">
    <property type="entry name" value="PbH1"/>
</dbReference>
<feature type="region of interest" description="Disordered" evidence="1">
    <location>
        <begin position="1"/>
        <end position="39"/>
    </location>
</feature>
<evidence type="ECO:0000256" key="2">
    <source>
        <dbReference type="SAM" id="Phobius"/>
    </source>
</evidence>
<feature type="region of interest" description="Disordered" evidence="1">
    <location>
        <begin position="79"/>
        <end position="114"/>
    </location>
</feature>
<keyword evidence="4" id="KW-1185">Reference proteome</keyword>
<feature type="transmembrane region" description="Helical" evidence="2">
    <location>
        <begin position="2036"/>
        <end position="2055"/>
    </location>
</feature>